<feature type="transmembrane region" description="Helical" evidence="2">
    <location>
        <begin position="33"/>
        <end position="57"/>
    </location>
</feature>
<dbReference type="EMBL" id="FIZP01000001">
    <property type="protein sequence ID" value="CZE46196.1"/>
    <property type="molecule type" value="Genomic_DNA"/>
</dbReference>
<evidence type="ECO:0000259" key="3">
    <source>
        <dbReference type="Pfam" id="PF00582"/>
    </source>
</evidence>
<dbReference type="InterPro" id="IPR006016">
    <property type="entry name" value="UspA"/>
</dbReference>
<protein>
    <submittedName>
        <fullName evidence="4">Universal stress protein</fullName>
    </submittedName>
</protein>
<keyword evidence="2" id="KW-0812">Transmembrane</keyword>
<dbReference type="RefSeq" id="WP_075493966.1">
    <property type="nucleotide sequence ID" value="NZ_CP053844.1"/>
</dbReference>
<reference evidence="4 5" key="1">
    <citation type="submission" date="2016-02" db="EMBL/GenBank/DDBJ databases">
        <authorList>
            <consortium name="Pathogen Informatics"/>
        </authorList>
    </citation>
    <scope>NUCLEOTIDE SEQUENCE [LARGE SCALE GENOMIC DNA]</scope>
    <source>
        <strain evidence="4 5">RC20</strain>
    </source>
</reference>
<evidence type="ECO:0000256" key="1">
    <source>
        <dbReference type="ARBA" id="ARBA00008791"/>
    </source>
</evidence>
<evidence type="ECO:0000313" key="5">
    <source>
        <dbReference type="Proteomes" id="UP000069632"/>
    </source>
</evidence>
<evidence type="ECO:0000313" key="4">
    <source>
        <dbReference type="EMBL" id="CZE46196.1"/>
    </source>
</evidence>
<dbReference type="AlphaFoldDB" id="A0A128EB28"/>
<dbReference type="SUPFAM" id="SSF52402">
    <property type="entry name" value="Adenine nucleotide alpha hydrolases-like"/>
    <property type="match status" value="2"/>
</dbReference>
<comment type="similarity">
    <text evidence="1">Belongs to the universal stress protein A family.</text>
</comment>
<keyword evidence="2" id="KW-0472">Membrane</keyword>
<dbReference type="PANTHER" id="PTHR46268">
    <property type="entry name" value="STRESS RESPONSE PROTEIN NHAX"/>
    <property type="match status" value="1"/>
</dbReference>
<dbReference type="OrthoDB" id="5363018at2"/>
<dbReference type="InterPro" id="IPR006015">
    <property type="entry name" value="Universal_stress_UspA"/>
</dbReference>
<accession>A0A128EB28</accession>
<dbReference type="Proteomes" id="UP000069632">
    <property type="component" value="Unassembled WGS sequence"/>
</dbReference>
<dbReference type="PRINTS" id="PR01438">
    <property type="entry name" value="UNVRSLSTRESS"/>
</dbReference>
<organism evidence="4 5">
    <name type="scientific">Campylobacter geochelonis</name>
    <dbReference type="NCBI Taxonomy" id="1780362"/>
    <lineage>
        <taxon>Bacteria</taxon>
        <taxon>Pseudomonadati</taxon>
        <taxon>Campylobacterota</taxon>
        <taxon>Epsilonproteobacteria</taxon>
        <taxon>Campylobacterales</taxon>
        <taxon>Campylobacteraceae</taxon>
        <taxon>Campylobacter</taxon>
    </lineage>
</organism>
<dbReference type="Gene3D" id="3.40.50.12370">
    <property type="match status" value="1"/>
</dbReference>
<gene>
    <name evidence="4" type="ORF">ERS672216_00244</name>
</gene>
<keyword evidence="2" id="KW-1133">Transmembrane helix</keyword>
<dbReference type="Pfam" id="PF00582">
    <property type="entry name" value="Usp"/>
    <property type="match status" value="1"/>
</dbReference>
<name>A0A128EB28_9BACT</name>
<keyword evidence="5" id="KW-1185">Reference proteome</keyword>
<feature type="domain" description="UspA" evidence="3">
    <location>
        <begin position="198"/>
        <end position="274"/>
    </location>
</feature>
<dbReference type="CDD" id="cd00293">
    <property type="entry name" value="USP-like"/>
    <property type="match status" value="2"/>
</dbReference>
<dbReference type="PANTHER" id="PTHR46268:SF6">
    <property type="entry name" value="UNIVERSAL STRESS PROTEIN UP12"/>
    <property type="match status" value="1"/>
</dbReference>
<sequence>MKKVVVYLSNNSLNNAVCQYGLDIAKNLNSEVVFLYVINIPIIVPNFLGLAAGGLVVGENSDMIYELDEKKATDEELKEGEQVLQAAKKIADEQGVSSTTDLQKGDFIDILLNYKDVDTFVMAICEESKEVEENITTLTRELEHPILFVNKEFSKVGSVLLAFDGKEDSIKALEFIKDSGIFGLDLKYHIATVNDNEEKASQILQTAREILDGKSAEFITLSGDVTESIIKYRRANNIDSLATGAFSKGMFASFIFGSTSKNIVKNALVPVLVVD</sequence>
<evidence type="ECO:0000256" key="2">
    <source>
        <dbReference type="SAM" id="Phobius"/>
    </source>
</evidence>
<proteinExistence type="inferred from homology"/>